<feature type="compositionally biased region" description="Pro residues" evidence="1">
    <location>
        <begin position="45"/>
        <end position="71"/>
    </location>
</feature>
<feature type="signal peptide" evidence="2">
    <location>
        <begin position="1"/>
        <end position="21"/>
    </location>
</feature>
<dbReference type="Gene3D" id="3.30.10.10">
    <property type="entry name" value="Trypsin Inhibitor V, subunit A"/>
    <property type="match status" value="1"/>
</dbReference>
<gene>
    <name evidence="3" type="ORF">NUTIK01_00940</name>
</gene>
<keyword evidence="4" id="KW-1185">Reference proteome</keyword>
<evidence type="ECO:0000256" key="2">
    <source>
        <dbReference type="SAM" id="SignalP"/>
    </source>
</evidence>
<comment type="caution">
    <text evidence="3">The sequence shown here is derived from an EMBL/GenBank/DDBJ whole genome shotgun (WGS) entry which is preliminary data.</text>
</comment>
<feature type="compositionally biased region" description="Low complexity" evidence="1">
    <location>
        <begin position="24"/>
        <end position="35"/>
    </location>
</feature>
<evidence type="ECO:0000313" key="4">
    <source>
        <dbReference type="Proteomes" id="UP001187221"/>
    </source>
</evidence>
<sequence>MRPLLLILTLAPALCALSACGAPPAQSDSASASGPDMPPDHQSPSLPPIIPAPITPAPITPAPITPAPIAPPASDDPAAHDCNKPLSTAFIGLPESPRNRAALDAAVGHHPVRWVHPGDAITMDYQPGRLNVILDETGRIVATRCG</sequence>
<keyword evidence="2" id="KW-0732">Signal</keyword>
<name>A0ABQ6P369_9SPHN</name>
<dbReference type="RefSeq" id="WP_317973176.1">
    <property type="nucleotide sequence ID" value="NZ_BTFW01000001.1"/>
</dbReference>
<evidence type="ECO:0008006" key="5">
    <source>
        <dbReference type="Google" id="ProtNLM"/>
    </source>
</evidence>
<dbReference type="InterPro" id="IPR021719">
    <property type="entry name" value="Prot_inh_I78"/>
</dbReference>
<evidence type="ECO:0000256" key="1">
    <source>
        <dbReference type="SAM" id="MobiDB-lite"/>
    </source>
</evidence>
<organism evidence="3 4">
    <name type="scientific">Novosphingobium pituita</name>
    <dbReference type="NCBI Taxonomy" id="3056842"/>
    <lineage>
        <taxon>Bacteria</taxon>
        <taxon>Pseudomonadati</taxon>
        <taxon>Pseudomonadota</taxon>
        <taxon>Alphaproteobacteria</taxon>
        <taxon>Sphingomonadales</taxon>
        <taxon>Sphingomonadaceae</taxon>
        <taxon>Novosphingobium</taxon>
    </lineage>
</organism>
<dbReference type="PROSITE" id="PS51257">
    <property type="entry name" value="PROKAR_LIPOPROTEIN"/>
    <property type="match status" value="1"/>
</dbReference>
<feature type="region of interest" description="Disordered" evidence="1">
    <location>
        <begin position="24"/>
        <end position="85"/>
    </location>
</feature>
<evidence type="ECO:0000313" key="3">
    <source>
        <dbReference type="EMBL" id="GMM59317.1"/>
    </source>
</evidence>
<reference evidence="3 4" key="1">
    <citation type="submission" date="2023-06" db="EMBL/GenBank/DDBJ databases">
        <title>Draft genome sequence of Novosphingobium sp. strain IK01.</title>
        <authorList>
            <person name="Hatamoto M."/>
            <person name="Ikarashi T."/>
            <person name="Yamaguchi T."/>
        </authorList>
    </citation>
    <scope>NUCLEOTIDE SEQUENCE [LARGE SCALE GENOMIC DNA]</scope>
    <source>
        <strain evidence="3 4">IK01</strain>
    </source>
</reference>
<protein>
    <recommendedName>
        <fullName evidence="5">Peptidase inhibitor I78 family protein</fullName>
    </recommendedName>
</protein>
<feature type="chain" id="PRO_5045907464" description="Peptidase inhibitor I78 family protein" evidence="2">
    <location>
        <begin position="22"/>
        <end position="146"/>
    </location>
</feature>
<dbReference type="EMBL" id="BTFW01000001">
    <property type="protein sequence ID" value="GMM59317.1"/>
    <property type="molecule type" value="Genomic_DNA"/>
</dbReference>
<proteinExistence type="predicted"/>
<dbReference type="Pfam" id="PF11720">
    <property type="entry name" value="Inhibitor_I78"/>
    <property type="match status" value="1"/>
</dbReference>
<dbReference type="Proteomes" id="UP001187221">
    <property type="component" value="Unassembled WGS sequence"/>
</dbReference>
<accession>A0ABQ6P369</accession>